<gene>
    <name evidence="2" type="ORF">ALC60_02665</name>
</gene>
<evidence type="ECO:0000256" key="1">
    <source>
        <dbReference type="SAM" id="MobiDB-lite"/>
    </source>
</evidence>
<name>A0A151XD05_9HYME</name>
<protein>
    <submittedName>
        <fullName evidence="2">Uncharacterized protein</fullName>
    </submittedName>
</protein>
<proteinExistence type="predicted"/>
<dbReference type="AlphaFoldDB" id="A0A151XD05"/>
<accession>A0A151XD05</accession>
<organism evidence="2 3">
    <name type="scientific">Mycetomoellerius zeteki</name>
    <dbReference type="NCBI Taxonomy" id="64791"/>
    <lineage>
        <taxon>Eukaryota</taxon>
        <taxon>Metazoa</taxon>
        <taxon>Ecdysozoa</taxon>
        <taxon>Arthropoda</taxon>
        <taxon>Hexapoda</taxon>
        <taxon>Insecta</taxon>
        <taxon>Pterygota</taxon>
        <taxon>Neoptera</taxon>
        <taxon>Endopterygota</taxon>
        <taxon>Hymenoptera</taxon>
        <taxon>Apocrita</taxon>
        <taxon>Aculeata</taxon>
        <taxon>Formicoidea</taxon>
        <taxon>Formicidae</taxon>
        <taxon>Myrmicinae</taxon>
        <taxon>Mycetomoellerius</taxon>
    </lineage>
</organism>
<evidence type="ECO:0000313" key="2">
    <source>
        <dbReference type="EMBL" id="KYQ58245.1"/>
    </source>
</evidence>
<feature type="region of interest" description="Disordered" evidence="1">
    <location>
        <begin position="1"/>
        <end position="56"/>
    </location>
</feature>
<sequence length="204" mass="22308">MIRRQRHHGSSAPTHGGRDKGAAHGSFSQFRGVRPERGAVAAQGPPQLSDGGDLRRAASPCRRAHEWKLFTWRPRLAGVLPHGVCSYHEISEATSRSPYPSSFVSENVASLRRMRLDSSSHGISTVLLQLSKYFETRSVQAGYSLNIHGCATLSRALQTSLFRTGMIIEAPIDPDHSKLSLGAQTLPCAETMTVAAKERRDHAL</sequence>
<dbReference type="EMBL" id="KQ982294">
    <property type="protein sequence ID" value="KYQ58245.1"/>
    <property type="molecule type" value="Genomic_DNA"/>
</dbReference>
<dbReference type="Proteomes" id="UP000075809">
    <property type="component" value="Unassembled WGS sequence"/>
</dbReference>
<reference evidence="2 3" key="1">
    <citation type="submission" date="2015-09" db="EMBL/GenBank/DDBJ databases">
        <title>Trachymyrmex zeteki WGS genome.</title>
        <authorList>
            <person name="Nygaard S."/>
            <person name="Hu H."/>
            <person name="Boomsma J."/>
            <person name="Zhang G."/>
        </authorList>
    </citation>
    <scope>NUCLEOTIDE SEQUENCE [LARGE SCALE GENOMIC DNA]</scope>
    <source>
        <strain evidence="2">Tzet28-1</strain>
        <tissue evidence="2">Whole body</tissue>
    </source>
</reference>
<evidence type="ECO:0000313" key="3">
    <source>
        <dbReference type="Proteomes" id="UP000075809"/>
    </source>
</evidence>
<keyword evidence="3" id="KW-1185">Reference proteome</keyword>